<proteinExistence type="predicted"/>
<dbReference type="InterPro" id="IPR029058">
    <property type="entry name" value="AB_hydrolase_fold"/>
</dbReference>
<accession>A0A2G8KJ61</accession>
<evidence type="ECO:0000313" key="3">
    <source>
        <dbReference type="Proteomes" id="UP000230750"/>
    </source>
</evidence>
<dbReference type="InterPro" id="IPR013094">
    <property type="entry name" value="AB_hydrolase_3"/>
</dbReference>
<evidence type="ECO:0000259" key="1">
    <source>
        <dbReference type="Pfam" id="PF07859"/>
    </source>
</evidence>
<gene>
    <name evidence="2" type="ORF">BSL78_15098</name>
</gene>
<dbReference type="Proteomes" id="UP000230750">
    <property type="component" value="Unassembled WGS sequence"/>
</dbReference>
<reference evidence="2 3" key="1">
    <citation type="journal article" date="2017" name="PLoS Biol.">
        <title>The sea cucumber genome provides insights into morphological evolution and visceral regeneration.</title>
        <authorList>
            <person name="Zhang X."/>
            <person name="Sun L."/>
            <person name="Yuan J."/>
            <person name="Sun Y."/>
            <person name="Gao Y."/>
            <person name="Zhang L."/>
            <person name="Li S."/>
            <person name="Dai H."/>
            <person name="Hamel J.F."/>
            <person name="Liu C."/>
            <person name="Yu Y."/>
            <person name="Liu S."/>
            <person name="Lin W."/>
            <person name="Guo K."/>
            <person name="Jin S."/>
            <person name="Xu P."/>
            <person name="Storey K.B."/>
            <person name="Huan P."/>
            <person name="Zhang T."/>
            <person name="Zhou Y."/>
            <person name="Zhang J."/>
            <person name="Lin C."/>
            <person name="Li X."/>
            <person name="Xing L."/>
            <person name="Huo D."/>
            <person name="Sun M."/>
            <person name="Wang L."/>
            <person name="Mercier A."/>
            <person name="Li F."/>
            <person name="Yang H."/>
            <person name="Xiang J."/>
        </authorList>
    </citation>
    <scope>NUCLEOTIDE SEQUENCE [LARGE SCALE GENOMIC DNA]</scope>
    <source>
        <strain evidence="2">Shaxun</strain>
        <tissue evidence="2">Muscle</tissue>
    </source>
</reference>
<keyword evidence="3" id="KW-1185">Reference proteome</keyword>
<dbReference type="OrthoDB" id="408631at2759"/>
<dbReference type="GO" id="GO:0016787">
    <property type="term" value="F:hydrolase activity"/>
    <property type="evidence" value="ECO:0007669"/>
    <property type="project" value="InterPro"/>
</dbReference>
<dbReference type="Pfam" id="PF07859">
    <property type="entry name" value="Abhydrolase_3"/>
    <property type="match status" value="1"/>
</dbReference>
<dbReference type="STRING" id="307972.A0A2G8KJ61"/>
<dbReference type="SUPFAM" id="SSF53474">
    <property type="entry name" value="alpha/beta-Hydrolases"/>
    <property type="match status" value="1"/>
</dbReference>
<organism evidence="2 3">
    <name type="scientific">Stichopus japonicus</name>
    <name type="common">Sea cucumber</name>
    <dbReference type="NCBI Taxonomy" id="307972"/>
    <lineage>
        <taxon>Eukaryota</taxon>
        <taxon>Metazoa</taxon>
        <taxon>Echinodermata</taxon>
        <taxon>Eleutherozoa</taxon>
        <taxon>Echinozoa</taxon>
        <taxon>Holothuroidea</taxon>
        <taxon>Aspidochirotacea</taxon>
        <taxon>Aspidochirotida</taxon>
        <taxon>Stichopodidae</taxon>
        <taxon>Apostichopus</taxon>
    </lineage>
</organism>
<sequence>MRTPSYQRTRWLHGERPGILNHITVSLFLSFYLFGREDTRFVNEVSGNSHVPNEFRKSSACMKRLNHDFIPGKLKFHSYNKAPENDKSSRPKEVQDNAIWEENQNMLLDYRLCPMMGELEGLPIAYVITCGVDVFRDDAIMYCSNLRQANVPVIHKHYQKSFHGAITFPKEIIPSACEMRDDLLEFLRKEI</sequence>
<feature type="domain" description="Alpha/beta hydrolase fold-3" evidence="1">
    <location>
        <begin position="105"/>
        <end position="165"/>
    </location>
</feature>
<dbReference type="AlphaFoldDB" id="A0A2G8KJ61"/>
<evidence type="ECO:0000313" key="2">
    <source>
        <dbReference type="EMBL" id="PIK48036.1"/>
    </source>
</evidence>
<name>A0A2G8KJ61_STIJA</name>
<comment type="caution">
    <text evidence="2">The sequence shown here is derived from an EMBL/GenBank/DDBJ whole genome shotgun (WGS) entry which is preliminary data.</text>
</comment>
<protein>
    <submittedName>
        <fullName evidence="2">Putative arylacetamide deacetylase</fullName>
    </submittedName>
</protein>
<dbReference type="Gene3D" id="3.40.50.1820">
    <property type="entry name" value="alpha/beta hydrolase"/>
    <property type="match status" value="1"/>
</dbReference>
<dbReference type="EMBL" id="MRZV01000544">
    <property type="protein sequence ID" value="PIK48036.1"/>
    <property type="molecule type" value="Genomic_DNA"/>
</dbReference>